<dbReference type="PROSITE" id="PS50293">
    <property type="entry name" value="TPR_REGION"/>
    <property type="match status" value="1"/>
</dbReference>
<dbReference type="InterPro" id="IPR019734">
    <property type="entry name" value="TPR_rpt"/>
</dbReference>
<dbReference type="InterPro" id="IPR011990">
    <property type="entry name" value="TPR-like_helical_dom_sf"/>
</dbReference>
<evidence type="ECO:0000313" key="4">
    <source>
        <dbReference type="EMBL" id="OIR11524.1"/>
    </source>
</evidence>
<dbReference type="PROSITE" id="PS50005">
    <property type="entry name" value="TPR"/>
    <property type="match status" value="2"/>
</dbReference>
<organism evidence="4">
    <name type="scientific">mine drainage metagenome</name>
    <dbReference type="NCBI Taxonomy" id="410659"/>
    <lineage>
        <taxon>unclassified sequences</taxon>
        <taxon>metagenomes</taxon>
        <taxon>ecological metagenomes</taxon>
    </lineage>
</organism>
<comment type="caution">
    <text evidence="4">The sequence shown here is derived from an EMBL/GenBank/DDBJ whole genome shotgun (WGS) entry which is preliminary data.</text>
</comment>
<dbReference type="EMBL" id="MLJW01000020">
    <property type="protein sequence ID" value="OIR11524.1"/>
    <property type="molecule type" value="Genomic_DNA"/>
</dbReference>
<dbReference type="PANTHER" id="PTHR44227:SF3">
    <property type="entry name" value="PROTEIN O-MANNOSYL-TRANSFERASE TMTC4"/>
    <property type="match status" value="1"/>
</dbReference>
<keyword evidence="2" id="KW-0802">TPR repeat</keyword>
<keyword evidence="1" id="KW-0677">Repeat</keyword>
<name>A0A1J5TCM2_9ZZZZ</name>
<feature type="transmembrane region" description="Helical" evidence="3">
    <location>
        <begin position="360"/>
        <end position="380"/>
    </location>
</feature>
<feature type="transmembrane region" description="Helical" evidence="3">
    <location>
        <begin position="177"/>
        <end position="200"/>
    </location>
</feature>
<feature type="transmembrane region" description="Helical" evidence="3">
    <location>
        <begin position="262"/>
        <end position="285"/>
    </location>
</feature>
<dbReference type="Gene3D" id="1.25.40.10">
    <property type="entry name" value="Tetratricopeptide repeat domain"/>
    <property type="match status" value="1"/>
</dbReference>
<reference evidence="4" key="1">
    <citation type="submission" date="2016-10" db="EMBL/GenBank/DDBJ databases">
        <title>Sequence of Gallionella enrichment culture.</title>
        <authorList>
            <person name="Poehlein A."/>
            <person name="Muehling M."/>
            <person name="Daniel R."/>
        </authorList>
    </citation>
    <scope>NUCLEOTIDE SEQUENCE</scope>
</reference>
<keyword evidence="3" id="KW-0812">Transmembrane</keyword>
<protein>
    <submittedName>
        <fullName evidence="4">Lipoprotein NlpI</fullName>
    </submittedName>
</protein>
<feature type="transmembrane region" description="Helical" evidence="3">
    <location>
        <begin position="145"/>
        <end position="165"/>
    </location>
</feature>
<dbReference type="PANTHER" id="PTHR44227">
    <property type="match status" value="1"/>
</dbReference>
<feature type="transmembrane region" description="Helical" evidence="3">
    <location>
        <begin position="220"/>
        <end position="241"/>
    </location>
</feature>
<keyword evidence="4" id="KW-0449">Lipoprotein</keyword>
<dbReference type="SMART" id="SM00028">
    <property type="entry name" value="TPR"/>
    <property type="match status" value="2"/>
</dbReference>
<sequence>MIYWGGFKNYLDRRERGAVLLLLMLVCIVYLPFLGNPFFFDDYNAFRGDFIETYKNNWFDLSLRRLPYAILVGLNTVFSDEFPHVYRLVNMLLHVANSVLLFYFLRHLIDAVRMESAHPSIATRGAWFGAAVFALHPVATFAVGYVIQISILMSTMFSLLMLLAYLRGLLTGEKRWFALAVGAYFLACLSKEHSVLMPAVLGAMSVLVSVEKRISRQALWLTWLAFISIAIFAIMQAKGVLGKAYEPMAAQLLSQQNIEGSALMLHLLSALTQAGLFFKYLLLWIFPDPTLMSIDMRESFVVSVWAWQGWLGGIAFLLYGVLGIRLLFRGGLERVAGFAMLYPWLLFLVEMTGIRMQEPFVLYRSYLWMPGMMVFIPLLLTRLPERKSVLAMVGLATVLIALSWGRLNVFSDNYRIWNEAANLLKSERMAGADRIYYNRGQAESAAKKWEDAAADFKRSADISPRLEPIRYQLGVAYGNSGRFEEALEQFNVALAMNPDDDRVYFAKGMTLKFMHRDGEALQQMQRSCELKNQVACILISVPNKHKNGPNKPN</sequence>
<feature type="transmembrane region" description="Helical" evidence="3">
    <location>
        <begin position="20"/>
        <end position="40"/>
    </location>
</feature>
<evidence type="ECO:0000256" key="2">
    <source>
        <dbReference type="ARBA" id="ARBA00022803"/>
    </source>
</evidence>
<gene>
    <name evidence="4" type="ORF">GALL_70170</name>
</gene>
<dbReference type="AlphaFoldDB" id="A0A1J5TCM2"/>
<feature type="transmembrane region" description="Helical" evidence="3">
    <location>
        <begin position="335"/>
        <end position="354"/>
    </location>
</feature>
<evidence type="ECO:0000256" key="3">
    <source>
        <dbReference type="SAM" id="Phobius"/>
    </source>
</evidence>
<dbReference type="SUPFAM" id="SSF48452">
    <property type="entry name" value="TPR-like"/>
    <property type="match status" value="1"/>
</dbReference>
<proteinExistence type="predicted"/>
<feature type="transmembrane region" description="Helical" evidence="3">
    <location>
        <begin position="88"/>
        <end position="109"/>
    </location>
</feature>
<keyword evidence="3" id="KW-1133">Transmembrane helix</keyword>
<dbReference type="Pfam" id="PF14559">
    <property type="entry name" value="TPR_19"/>
    <property type="match status" value="1"/>
</dbReference>
<keyword evidence="3" id="KW-0472">Membrane</keyword>
<dbReference type="InterPro" id="IPR052346">
    <property type="entry name" value="O-mannosyl-transferase_TMTC"/>
</dbReference>
<evidence type="ECO:0000256" key="1">
    <source>
        <dbReference type="ARBA" id="ARBA00022737"/>
    </source>
</evidence>
<feature type="transmembrane region" description="Helical" evidence="3">
    <location>
        <begin position="121"/>
        <end position="139"/>
    </location>
</feature>
<accession>A0A1J5TCM2</accession>
<feature type="transmembrane region" description="Helical" evidence="3">
    <location>
        <begin position="389"/>
        <end position="407"/>
    </location>
</feature>
<feature type="transmembrane region" description="Helical" evidence="3">
    <location>
        <begin position="305"/>
        <end position="328"/>
    </location>
</feature>